<dbReference type="Pfam" id="PF00098">
    <property type="entry name" value="zf-CCHC"/>
    <property type="match status" value="2"/>
</dbReference>
<dbReference type="EMBL" id="CAKLBY020000231">
    <property type="protein sequence ID" value="CAK7938562.1"/>
    <property type="molecule type" value="Genomic_DNA"/>
</dbReference>
<dbReference type="PROSITE" id="PS50158">
    <property type="entry name" value="ZF_CCHC"/>
    <property type="match status" value="2"/>
</dbReference>
<keyword evidence="1" id="KW-0862">Zinc</keyword>
<gene>
    <name evidence="3" type="ORF">PM001_LOCUS23712</name>
</gene>
<dbReference type="SMART" id="SM00343">
    <property type="entry name" value="ZnF_C2HC"/>
    <property type="match status" value="2"/>
</dbReference>
<name>A0AAV1UX35_9STRA</name>
<dbReference type="AlphaFoldDB" id="A0AAV1UX35"/>
<proteinExistence type="predicted"/>
<keyword evidence="1" id="KW-0479">Metal-binding</keyword>
<dbReference type="Gene3D" id="4.10.60.10">
    <property type="entry name" value="Zinc finger, CCHC-type"/>
    <property type="match status" value="1"/>
</dbReference>
<feature type="domain" description="CCHC-type" evidence="2">
    <location>
        <begin position="204"/>
        <end position="217"/>
    </location>
</feature>
<protein>
    <recommendedName>
        <fullName evidence="2">CCHC-type domain-containing protein</fullName>
    </recommendedName>
</protein>
<dbReference type="InterPro" id="IPR001878">
    <property type="entry name" value="Znf_CCHC"/>
</dbReference>
<dbReference type="Proteomes" id="UP001162060">
    <property type="component" value="Unassembled WGS sequence"/>
</dbReference>
<reference evidence="3" key="1">
    <citation type="submission" date="2024-01" db="EMBL/GenBank/DDBJ databases">
        <authorList>
            <person name="Webb A."/>
        </authorList>
    </citation>
    <scope>NUCLEOTIDE SEQUENCE</scope>
    <source>
        <strain evidence="3">Pm1</strain>
    </source>
</reference>
<evidence type="ECO:0000259" key="2">
    <source>
        <dbReference type="PROSITE" id="PS50158"/>
    </source>
</evidence>
<dbReference type="GO" id="GO:0008270">
    <property type="term" value="F:zinc ion binding"/>
    <property type="evidence" value="ECO:0007669"/>
    <property type="project" value="UniProtKB-KW"/>
</dbReference>
<organism evidence="3 4">
    <name type="scientific">Peronospora matthiolae</name>
    <dbReference type="NCBI Taxonomy" id="2874970"/>
    <lineage>
        <taxon>Eukaryota</taxon>
        <taxon>Sar</taxon>
        <taxon>Stramenopiles</taxon>
        <taxon>Oomycota</taxon>
        <taxon>Peronosporomycetes</taxon>
        <taxon>Peronosporales</taxon>
        <taxon>Peronosporaceae</taxon>
        <taxon>Peronospora</taxon>
    </lineage>
</organism>
<feature type="domain" description="CCHC-type" evidence="2">
    <location>
        <begin position="223"/>
        <end position="237"/>
    </location>
</feature>
<accession>A0AAV1UX35</accession>
<evidence type="ECO:0000256" key="1">
    <source>
        <dbReference type="PROSITE-ProRule" id="PRU00047"/>
    </source>
</evidence>
<evidence type="ECO:0000313" key="4">
    <source>
        <dbReference type="Proteomes" id="UP001162060"/>
    </source>
</evidence>
<dbReference type="SUPFAM" id="SSF57756">
    <property type="entry name" value="Retrovirus zinc finger-like domains"/>
    <property type="match status" value="1"/>
</dbReference>
<evidence type="ECO:0000313" key="3">
    <source>
        <dbReference type="EMBL" id="CAK7938562.1"/>
    </source>
</evidence>
<comment type="caution">
    <text evidence="3">The sequence shown here is derived from an EMBL/GenBank/DDBJ whole genome shotgun (WGS) entry which is preliminary data.</text>
</comment>
<sequence length="335" mass="38488">MVLLLVAAQSRRLCRPASARCALPLLCNHVQSSLSHSQYRQSSKVRIVSTLDDVPIDNQKLDTNGPLTEKEEVLVEKNSSPLERLLQHSEHFQFDVDDVSYDDDDGDVDVVDSNGPDEVVAGFSGSIEGSSTSRWLLDARKRDSRRRRYGNAELGRNAVDRIVDKDTDEIDYDAELENVWDEQERKQRKFYQILRRDHDRNHVCTNCGERGHQARNCLVPPICSNCGNLGHIAHQCRYRRNPDTMDEFLVQGDDIRAQKKKNRKVRKKAVEFVNNPGMPRPKEVPMSHFYSRNEELRKELDAELDAYADVLEKQARKRRARKVEKDASAMSVSEK</sequence>
<dbReference type="InterPro" id="IPR036875">
    <property type="entry name" value="Znf_CCHC_sf"/>
</dbReference>
<keyword evidence="1" id="KW-0863">Zinc-finger</keyword>
<dbReference type="GO" id="GO:0003676">
    <property type="term" value="F:nucleic acid binding"/>
    <property type="evidence" value="ECO:0007669"/>
    <property type="project" value="InterPro"/>
</dbReference>